<name>A0ABT1PFX8_9ACTN</name>
<reference evidence="3 4" key="1">
    <citation type="submission" date="2022-06" db="EMBL/GenBank/DDBJ databases">
        <title>Draft genome sequence of type strain Streptomyces rubrisoli DSM 42083.</title>
        <authorList>
            <person name="Duangmal K."/>
            <person name="Klaysubun C."/>
        </authorList>
    </citation>
    <scope>NUCLEOTIDE SEQUENCE [LARGE SCALE GENOMIC DNA]</scope>
    <source>
        <strain evidence="3 4">DSM 42083</strain>
    </source>
</reference>
<dbReference type="Proteomes" id="UP001206206">
    <property type="component" value="Unassembled WGS sequence"/>
</dbReference>
<feature type="signal peptide" evidence="1">
    <location>
        <begin position="1"/>
        <end position="23"/>
    </location>
</feature>
<sequence length="221" mass="22864">MIRRPVILLFGAAVLLSACSGPAPEKHRTVSYGVRDSVRKLVIQGHTGNVRVTGGGSTVSVTERQNYQSAPPHTTHTTADGTLTLTYDCQDCGVDYDVRVPTGTAVSVTANTGDVTISAMGGLVTASTDTGSVTGDRLASGQAHLTSETGDVRATFDHTPSTVYATSQTGSVHVTVPRGTPYAVQASAQTGKVSVDVTRDDHSPHTITAKAETGDVTVRAV</sequence>
<protein>
    <submittedName>
        <fullName evidence="3">DUF4097 domain-containing protein</fullName>
    </submittedName>
</protein>
<evidence type="ECO:0000259" key="2">
    <source>
        <dbReference type="Pfam" id="PF13349"/>
    </source>
</evidence>
<dbReference type="RefSeq" id="WP_255930032.1">
    <property type="nucleotide sequence ID" value="NZ_JANFNH010000025.1"/>
</dbReference>
<organism evidence="3 4">
    <name type="scientific">Streptantibioticus rubrisoli</name>
    <dbReference type="NCBI Taxonomy" id="1387313"/>
    <lineage>
        <taxon>Bacteria</taxon>
        <taxon>Bacillati</taxon>
        <taxon>Actinomycetota</taxon>
        <taxon>Actinomycetes</taxon>
        <taxon>Kitasatosporales</taxon>
        <taxon>Streptomycetaceae</taxon>
        <taxon>Streptantibioticus</taxon>
    </lineage>
</organism>
<comment type="caution">
    <text evidence="3">The sequence shown here is derived from an EMBL/GenBank/DDBJ whole genome shotgun (WGS) entry which is preliminary data.</text>
</comment>
<proteinExistence type="predicted"/>
<gene>
    <name evidence="3" type="ORF">NON19_20140</name>
</gene>
<evidence type="ECO:0000313" key="3">
    <source>
        <dbReference type="EMBL" id="MCQ4044272.1"/>
    </source>
</evidence>
<dbReference type="EMBL" id="JANFNH010000025">
    <property type="protein sequence ID" value="MCQ4044272.1"/>
    <property type="molecule type" value="Genomic_DNA"/>
</dbReference>
<keyword evidence="4" id="KW-1185">Reference proteome</keyword>
<evidence type="ECO:0000256" key="1">
    <source>
        <dbReference type="SAM" id="SignalP"/>
    </source>
</evidence>
<feature type="domain" description="DUF4097" evidence="2">
    <location>
        <begin position="104"/>
        <end position="220"/>
    </location>
</feature>
<accession>A0ABT1PFX8</accession>
<dbReference type="Pfam" id="PF13349">
    <property type="entry name" value="DUF4097"/>
    <property type="match status" value="1"/>
</dbReference>
<keyword evidence="1" id="KW-0732">Signal</keyword>
<evidence type="ECO:0000313" key="4">
    <source>
        <dbReference type="Proteomes" id="UP001206206"/>
    </source>
</evidence>
<dbReference type="PROSITE" id="PS51257">
    <property type="entry name" value="PROKAR_LIPOPROTEIN"/>
    <property type="match status" value="1"/>
</dbReference>
<feature type="chain" id="PRO_5046939674" evidence="1">
    <location>
        <begin position="24"/>
        <end position="221"/>
    </location>
</feature>
<dbReference type="InterPro" id="IPR025164">
    <property type="entry name" value="Toastrack_DUF4097"/>
</dbReference>